<keyword evidence="1" id="KW-0234">DNA repair</keyword>
<keyword evidence="1" id="KW-0227">DNA damage</keyword>
<gene>
    <name evidence="2" type="primary">Dyak\GE15095</name>
    <name evidence="2" type="synonym">dyak_GLEANR_16308</name>
    <name evidence="2" type="synonym">GE15095</name>
    <name evidence="2" type="ORF">Dyak_GE15095</name>
</gene>
<dbReference type="PANTHER" id="PTHR12891:SF0">
    <property type="entry name" value="MMS19 NUCLEOTIDE EXCISION REPAIR PROTEIN HOMOLOG"/>
    <property type="match status" value="1"/>
</dbReference>
<keyword evidence="1" id="KW-0206">Cytoskeleton</keyword>
<dbReference type="GO" id="GO:0016226">
    <property type="term" value="P:iron-sulfur cluster assembly"/>
    <property type="evidence" value="ECO:0007669"/>
    <property type="project" value="UniProtKB-UniRule"/>
</dbReference>
<dbReference type="GO" id="GO:0031116">
    <property type="term" value="P:positive regulation of microtubule polymerization"/>
    <property type="evidence" value="ECO:0007669"/>
    <property type="project" value="EnsemblMetazoa"/>
</dbReference>
<keyword evidence="3" id="KW-1185">Reference proteome</keyword>
<dbReference type="InterPro" id="IPR039920">
    <property type="entry name" value="MMS19"/>
</dbReference>
<sequence>MQVRIAALQLLYDVTKYPTFVLLPHKVDVTLALAAALDDPKRLVRNTAVKARNAWYLVGAPSTN</sequence>
<dbReference type="PANTHER" id="PTHR12891">
    <property type="entry name" value="DNA REPAIR/TRANSCRIPTION PROTEIN MET18/MMS19"/>
    <property type="match status" value="1"/>
</dbReference>
<accession>B4IW34</accession>
<proteinExistence type="inferred from homology"/>
<evidence type="ECO:0000313" key="2">
    <source>
        <dbReference type="EMBL" id="EDX00492.1"/>
    </source>
</evidence>
<dbReference type="GO" id="GO:0140014">
    <property type="term" value="P:mitotic nuclear division"/>
    <property type="evidence" value="ECO:0007669"/>
    <property type="project" value="EnsemblMetazoa"/>
</dbReference>
<dbReference type="GO" id="GO:0005876">
    <property type="term" value="C:spindle microtubule"/>
    <property type="evidence" value="ECO:0007669"/>
    <property type="project" value="EnsemblMetazoa"/>
</dbReference>
<comment type="function">
    <text evidence="1">Key component of the cytosolic iron-sulfur protein assembly (CIA) complex, a multiprotein complex that mediates the incorporation of iron-sulfur cluster into apoproteins specifically involved in DNA metabolism and genomic integrity. In the CIA complex, MMS19 acts as an adapter between early-acting CIA components and a subset of cellular target iron-sulfur proteins.</text>
</comment>
<comment type="subcellular location">
    <subcellularLocation>
        <location evidence="1">Cytoplasm</location>
        <location evidence="1">Cytoskeleton</location>
        <location evidence="1">Spindle</location>
    </subcellularLocation>
    <subcellularLocation>
        <location evidence="1">Nucleus</location>
    </subcellularLocation>
</comment>
<evidence type="ECO:0000256" key="1">
    <source>
        <dbReference type="RuleBase" id="RU367072"/>
    </source>
</evidence>
<dbReference type="GO" id="GO:0005634">
    <property type="term" value="C:nucleus"/>
    <property type="evidence" value="ECO:0007669"/>
    <property type="project" value="UniProtKB-SubCell"/>
</dbReference>
<comment type="similarity">
    <text evidence="1">Belongs to the MET18/MMS19 family.</text>
</comment>
<protein>
    <recommendedName>
        <fullName evidence="1">MMS19 nucleotide excision repair protein</fullName>
    </recommendedName>
</protein>
<organism evidence="2 3">
    <name type="scientific">Drosophila yakuba</name>
    <name type="common">Fruit fly</name>
    <dbReference type="NCBI Taxonomy" id="7245"/>
    <lineage>
        <taxon>Eukaryota</taxon>
        <taxon>Metazoa</taxon>
        <taxon>Ecdysozoa</taxon>
        <taxon>Arthropoda</taxon>
        <taxon>Hexapoda</taxon>
        <taxon>Insecta</taxon>
        <taxon>Pterygota</taxon>
        <taxon>Neoptera</taxon>
        <taxon>Endopterygota</taxon>
        <taxon>Diptera</taxon>
        <taxon>Brachycera</taxon>
        <taxon>Muscomorpha</taxon>
        <taxon>Ephydroidea</taxon>
        <taxon>Drosophilidae</taxon>
        <taxon>Drosophila</taxon>
        <taxon>Sophophora</taxon>
    </lineage>
</organism>
<dbReference type="Proteomes" id="UP000002282">
    <property type="component" value="Unassembled WGS sequence"/>
</dbReference>
<dbReference type="GO" id="GO:0030496">
    <property type="term" value="C:midbody"/>
    <property type="evidence" value="ECO:0007669"/>
    <property type="project" value="EnsemblMetazoa"/>
</dbReference>
<dbReference type="HOGENOM" id="CLU_2870047_0_0_1"/>
<name>B4IW34_DROYA</name>
<reference evidence="2 3" key="1">
    <citation type="journal article" date="2007" name="Nature">
        <title>Evolution of genes and genomes on the Drosophila phylogeny.</title>
        <authorList>
            <consortium name="Drosophila 12 Genomes Consortium"/>
            <person name="Clark A.G."/>
            <person name="Eisen M.B."/>
            <person name="Smith D.R."/>
            <person name="Bergman C.M."/>
            <person name="Oliver B."/>
            <person name="Markow T.A."/>
            <person name="Kaufman T.C."/>
            <person name="Kellis M."/>
            <person name="Gelbart W."/>
            <person name="Iyer V.N."/>
            <person name="Pollard D.A."/>
            <person name="Sackton T.B."/>
            <person name="Larracuente A.M."/>
            <person name="Singh N.D."/>
            <person name="Abad J.P."/>
            <person name="Abt D.N."/>
            <person name="Adryan B."/>
            <person name="Aguade M."/>
            <person name="Akashi H."/>
            <person name="Anderson W.W."/>
            <person name="Aquadro C.F."/>
            <person name="Ardell D.H."/>
            <person name="Arguello R."/>
            <person name="Artieri C.G."/>
            <person name="Barbash D.A."/>
            <person name="Barker D."/>
            <person name="Barsanti P."/>
            <person name="Batterham P."/>
            <person name="Batzoglou S."/>
            <person name="Begun D."/>
            <person name="Bhutkar A."/>
            <person name="Blanco E."/>
            <person name="Bosak S.A."/>
            <person name="Bradley R.K."/>
            <person name="Brand A.D."/>
            <person name="Brent M.R."/>
            <person name="Brooks A.N."/>
            <person name="Brown R.H."/>
            <person name="Butlin R.K."/>
            <person name="Caggese C."/>
            <person name="Calvi B.R."/>
            <person name="Bernardo de Carvalho A."/>
            <person name="Caspi A."/>
            <person name="Castrezana S."/>
            <person name="Celniker S.E."/>
            <person name="Chang J.L."/>
            <person name="Chapple C."/>
            <person name="Chatterji S."/>
            <person name="Chinwalla A."/>
            <person name="Civetta A."/>
            <person name="Clifton S.W."/>
            <person name="Comeron J.M."/>
            <person name="Costello J.C."/>
            <person name="Coyne J.A."/>
            <person name="Daub J."/>
            <person name="David R.G."/>
            <person name="Delcher A.L."/>
            <person name="Delehaunty K."/>
            <person name="Do C.B."/>
            <person name="Ebling H."/>
            <person name="Edwards K."/>
            <person name="Eickbush T."/>
            <person name="Evans J.D."/>
            <person name="Filipski A."/>
            <person name="Findeiss S."/>
            <person name="Freyhult E."/>
            <person name="Fulton L."/>
            <person name="Fulton R."/>
            <person name="Garcia A.C."/>
            <person name="Gardiner A."/>
            <person name="Garfield D.A."/>
            <person name="Garvin B.E."/>
            <person name="Gibson G."/>
            <person name="Gilbert D."/>
            <person name="Gnerre S."/>
            <person name="Godfrey J."/>
            <person name="Good R."/>
            <person name="Gotea V."/>
            <person name="Gravely B."/>
            <person name="Greenberg A.J."/>
            <person name="Griffiths-Jones S."/>
            <person name="Gross S."/>
            <person name="Guigo R."/>
            <person name="Gustafson E.A."/>
            <person name="Haerty W."/>
            <person name="Hahn M.W."/>
            <person name="Halligan D.L."/>
            <person name="Halpern A.L."/>
            <person name="Halter G.M."/>
            <person name="Han M.V."/>
            <person name="Heger A."/>
            <person name="Hillier L."/>
            <person name="Hinrichs A.S."/>
            <person name="Holmes I."/>
            <person name="Hoskins R.A."/>
            <person name="Hubisz M.J."/>
            <person name="Hultmark D."/>
            <person name="Huntley M.A."/>
            <person name="Jaffe D.B."/>
            <person name="Jagadeeshan S."/>
            <person name="Jeck W.R."/>
            <person name="Johnson J."/>
            <person name="Jones C.D."/>
            <person name="Jordan W.C."/>
            <person name="Karpen G.H."/>
            <person name="Kataoka E."/>
            <person name="Keightley P.D."/>
            <person name="Kheradpour P."/>
            <person name="Kirkness E.F."/>
            <person name="Koerich L.B."/>
            <person name="Kristiansen K."/>
            <person name="Kudrna D."/>
            <person name="Kulathinal R.J."/>
            <person name="Kumar S."/>
            <person name="Kwok R."/>
            <person name="Lander E."/>
            <person name="Langley C.H."/>
            <person name="Lapoint R."/>
            <person name="Lazzaro B.P."/>
            <person name="Lee S.J."/>
            <person name="Levesque L."/>
            <person name="Li R."/>
            <person name="Lin C.F."/>
            <person name="Lin M.F."/>
            <person name="Lindblad-Toh K."/>
            <person name="Llopart A."/>
            <person name="Long M."/>
            <person name="Low L."/>
            <person name="Lozovsky E."/>
            <person name="Lu J."/>
            <person name="Luo M."/>
            <person name="Machado C.A."/>
            <person name="Makalowski W."/>
            <person name="Marzo M."/>
            <person name="Matsuda M."/>
            <person name="Matzkin L."/>
            <person name="McAllister B."/>
            <person name="McBride C.S."/>
            <person name="McKernan B."/>
            <person name="McKernan K."/>
            <person name="Mendez-Lago M."/>
            <person name="Minx P."/>
            <person name="Mollenhauer M.U."/>
            <person name="Montooth K."/>
            <person name="Mount S.M."/>
            <person name="Mu X."/>
            <person name="Myers E."/>
            <person name="Negre B."/>
            <person name="Newfeld S."/>
            <person name="Nielsen R."/>
            <person name="Noor M.A."/>
            <person name="O'Grady P."/>
            <person name="Pachter L."/>
            <person name="Papaceit M."/>
            <person name="Parisi M.J."/>
            <person name="Parisi M."/>
            <person name="Parts L."/>
            <person name="Pedersen J.S."/>
            <person name="Pesole G."/>
            <person name="Phillippy A.M."/>
            <person name="Ponting C.P."/>
            <person name="Pop M."/>
            <person name="Porcelli D."/>
            <person name="Powell J.R."/>
            <person name="Prohaska S."/>
            <person name="Pruitt K."/>
            <person name="Puig M."/>
            <person name="Quesneville H."/>
            <person name="Ram K.R."/>
            <person name="Rand D."/>
            <person name="Rasmussen M.D."/>
            <person name="Reed L.K."/>
            <person name="Reenan R."/>
            <person name="Reily A."/>
            <person name="Remington K.A."/>
            <person name="Rieger T.T."/>
            <person name="Ritchie M.G."/>
            <person name="Robin C."/>
            <person name="Rogers Y.H."/>
            <person name="Rohde C."/>
            <person name="Rozas J."/>
            <person name="Rubenfield M.J."/>
            <person name="Ruiz A."/>
            <person name="Russo S."/>
            <person name="Salzberg S.L."/>
            <person name="Sanchez-Gracia A."/>
            <person name="Saranga D.J."/>
            <person name="Sato H."/>
            <person name="Schaeffer S.W."/>
            <person name="Schatz M.C."/>
            <person name="Schlenke T."/>
            <person name="Schwartz R."/>
            <person name="Segarra C."/>
            <person name="Singh R.S."/>
            <person name="Sirot L."/>
            <person name="Sirota M."/>
            <person name="Sisneros N.B."/>
            <person name="Smith C.D."/>
            <person name="Smith T.F."/>
            <person name="Spieth J."/>
            <person name="Stage D.E."/>
            <person name="Stark A."/>
            <person name="Stephan W."/>
            <person name="Strausberg R.L."/>
            <person name="Strempel S."/>
            <person name="Sturgill D."/>
            <person name="Sutton G."/>
            <person name="Sutton G.G."/>
            <person name="Tao W."/>
            <person name="Teichmann S."/>
            <person name="Tobari Y.N."/>
            <person name="Tomimura Y."/>
            <person name="Tsolas J.M."/>
            <person name="Valente V.L."/>
            <person name="Venter E."/>
            <person name="Venter J.C."/>
            <person name="Vicario S."/>
            <person name="Vieira F.G."/>
            <person name="Vilella A.J."/>
            <person name="Villasante A."/>
            <person name="Walenz B."/>
            <person name="Wang J."/>
            <person name="Wasserman M."/>
            <person name="Watts T."/>
            <person name="Wilson D."/>
            <person name="Wilson R.K."/>
            <person name="Wing R.A."/>
            <person name="Wolfner M.F."/>
            <person name="Wong A."/>
            <person name="Wong G.K."/>
            <person name="Wu C.I."/>
            <person name="Wu G."/>
            <person name="Yamamoto D."/>
            <person name="Yang H.P."/>
            <person name="Yang S.P."/>
            <person name="Yorke J.A."/>
            <person name="Yoshida K."/>
            <person name="Zdobnov E."/>
            <person name="Zhang P."/>
            <person name="Zhang Y."/>
            <person name="Zimin A.V."/>
            <person name="Baldwin J."/>
            <person name="Abdouelleil A."/>
            <person name="Abdulkadir J."/>
            <person name="Abebe A."/>
            <person name="Abera B."/>
            <person name="Abreu J."/>
            <person name="Acer S.C."/>
            <person name="Aftuck L."/>
            <person name="Alexander A."/>
            <person name="An P."/>
            <person name="Anderson E."/>
            <person name="Anderson S."/>
            <person name="Arachi H."/>
            <person name="Azer M."/>
            <person name="Bachantsang P."/>
            <person name="Barry A."/>
            <person name="Bayul T."/>
            <person name="Berlin A."/>
            <person name="Bessette D."/>
            <person name="Bloom T."/>
            <person name="Blye J."/>
            <person name="Boguslavskiy L."/>
            <person name="Bonnet C."/>
            <person name="Boukhgalter B."/>
            <person name="Bourzgui I."/>
            <person name="Brown A."/>
            <person name="Cahill P."/>
            <person name="Channer S."/>
            <person name="Cheshatsang Y."/>
            <person name="Chuda L."/>
            <person name="Citroen M."/>
            <person name="Collymore A."/>
            <person name="Cooke P."/>
            <person name="Costello M."/>
            <person name="D'Aco K."/>
            <person name="Daza R."/>
            <person name="De Haan G."/>
            <person name="DeGray S."/>
            <person name="DeMaso C."/>
            <person name="Dhargay N."/>
            <person name="Dooley K."/>
            <person name="Dooley E."/>
            <person name="Doricent M."/>
            <person name="Dorje P."/>
            <person name="Dorjee K."/>
            <person name="Dupes A."/>
            <person name="Elong R."/>
            <person name="Falk J."/>
            <person name="Farina A."/>
            <person name="Faro S."/>
            <person name="Ferguson D."/>
            <person name="Fisher S."/>
            <person name="Foley C.D."/>
            <person name="Franke A."/>
            <person name="Friedrich D."/>
            <person name="Gadbois L."/>
            <person name="Gearin G."/>
            <person name="Gearin C.R."/>
            <person name="Giannoukos G."/>
            <person name="Goode T."/>
            <person name="Graham J."/>
            <person name="Grandbois E."/>
            <person name="Grewal S."/>
            <person name="Gyaltsen K."/>
            <person name="Hafez N."/>
            <person name="Hagos B."/>
            <person name="Hall J."/>
            <person name="Henson C."/>
            <person name="Hollinger A."/>
            <person name="Honan T."/>
            <person name="Huard M.D."/>
            <person name="Hughes L."/>
            <person name="Hurhula B."/>
            <person name="Husby M.E."/>
            <person name="Kamat A."/>
            <person name="Kanga B."/>
            <person name="Kashin S."/>
            <person name="Khazanovich D."/>
            <person name="Kisner P."/>
            <person name="Lance K."/>
            <person name="Lara M."/>
            <person name="Lee W."/>
            <person name="Lennon N."/>
            <person name="Letendre F."/>
            <person name="LeVine R."/>
            <person name="Lipovsky A."/>
            <person name="Liu X."/>
            <person name="Liu J."/>
            <person name="Liu S."/>
            <person name="Lokyitsang T."/>
            <person name="Lokyitsang Y."/>
            <person name="Lubonja R."/>
            <person name="Lui A."/>
            <person name="MacDonald P."/>
            <person name="Magnisalis V."/>
            <person name="Maru K."/>
            <person name="Matthews C."/>
            <person name="McCusker W."/>
            <person name="McDonough S."/>
            <person name="Mehta T."/>
            <person name="Meldrim J."/>
            <person name="Meneus L."/>
            <person name="Mihai O."/>
            <person name="Mihalev A."/>
            <person name="Mihova T."/>
            <person name="Mittelman R."/>
            <person name="Mlenga V."/>
            <person name="Montmayeur A."/>
            <person name="Mulrain L."/>
            <person name="Navidi A."/>
            <person name="Naylor J."/>
            <person name="Negash T."/>
            <person name="Nguyen T."/>
            <person name="Nguyen N."/>
            <person name="Nicol R."/>
            <person name="Norbu C."/>
            <person name="Norbu N."/>
            <person name="Novod N."/>
            <person name="O'Neill B."/>
            <person name="Osman S."/>
            <person name="Markiewicz E."/>
            <person name="Oyono O.L."/>
            <person name="Patti C."/>
            <person name="Phunkhang P."/>
            <person name="Pierre F."/>
            <person name="Priest M."/>
            <person name="Raghuraman S."/>
            <person name="Rege F."/>
            <person name="Reyes R."/>
            <person name="Rise C."/>
            <person name="Rogov P."/>
            <person name="Ross K."/>
            <person name="Ryan E."/>
            <person name="Settipalli S."/>
            <person name="Shea T."/>
            <person name="Sherpa N."/>
            <person name="Shi L."/>
            <person name="Shih D."/>
            <person name="Sparrow T."/>
            <person name="Spaulding J."/>
            <person name="Stalker J."/>
            <person name="Stange-Thomann N."/>
            <person name="Stavropoulos S."/>
            <person name="Stone C."/>
            <person name="Strader C."/>
            <person name="Tesfaye S."/>
            <person name="Thomson T."/>
            <person name="Thoulutsang Y."/>
            <person name="Thoulutsang D."/>
            <person name="Topham K."/>
            <person name="Topping I."/>
            <person name="Tsamla T."/>
            <person name="Vassiliev H."/>
            <person name="Vo A."/>
            <person name="Wangchuk T."/>
            <person name="Wangdi T."/>
            <person name="Weiand M."/>
            <person name="Wilkinson J."/>
            <person name="Wilson A."/>
            <person name="Yadav S."/>
            <person name="Young G."/>
            <person name="Yu Q."/>
            <person name="Zembek L."/>
            <person name="Zhong D."/>
            <person name="Zimmer A."/>
            <person name="Zwirko Z."/>
            <person name="Jaffe D.B."/>
            <person name="Alvarez P."/>
            <person name="Brockman W."/>
            <person name="Butler J."/>
            <person name="Chin C."/>
            <person name="Gnerre S."/>
            <person name="Grabherr M."/>
            <person name="Kleber M."/>
            <person name="Mauceli E."/>
            <person name="MacCallum I."/>
        </authorList>
    </citation>
    <scope>NUCLEOTIDE SEQUENCE [LARGE SCALE GENOMIC DNA]</scope>
    <source>
        <strain evidence="3">Tai18E2 / Tucson 14021-0261.01</strain>
    </source>
</reference>
<dbReference type="GO" id="GO:0006281">
    <property type="term" value="P:DNA repair"/>
    <property type="evidence" value="ECO:0007669"/>
    <property type="project" value="UniProtKB-UniRule"/>
</dbReference>
<dbReference type="AlphaFoldDB" id="B4IW34"/>
<dbReference type="eggNOG" id="KOG1967">
    <property type="taxonomic scope" value="Eukaryota"/>
</dbReference>
<evidence type="ECO:0000313" key="3">
    <source>
        <dbReference type="Proteomes" id="UP000002282"/>
    </source>
</evidence>
<dbReference type="OrthoDB" id="342900at2759"/>
<keyword evidence="1" id="KW-0963">Cytoplasm</keyword>
<reference evidence="2 3" key="2">
    <citation type="journal article" date="2007" name="PLoS Biol.">
        <title>Principles of genome evolution in the Drosophila melanogaster species group.</title>
        <authorList>
            <person name="Ranz J.M."/>
            <person name="Maurin D."/>
            <person name="Chan Y.S."/>
            <person name="von Grotthuss M."/>
            <person name="Hillier L.W."/>
            <person name="Roote J."/>
            <person name="Ashburner M."/>
            <person name="Bergman C.M."/>
        </authorList>
    </citation>
    <scope>NUCLEOTIDE SEQUENCE [LARGE SCALE GENOMIC DNA]</scope>
    <source>
        <strain evidence="3">Tai18E2 / Tucson 14021-0261.01</strain>
    </source>
</reference>
<dbReference type="GO" id="GO:0097361">
    <property type="term" value="C:cytosolic [4Fe-4S] assembly targeting complex"/>
    <property type="evidence" value="ECO:0007669"/>
    <property type="project" value="UniProtKB-UniRule"/>
</dbReference>
<dbReference type="GO" id="GO:0051604">
    <property type="term" value="P:protein maturation"/>
    <property type="evidence" value="ECO:0007669"/>
    <property type="project" value="UniProtKB-UniRule"/>
</dbReference>
<keyword evidence="1" id="KW-0539">Nucleus</keyword>
<dbReference type="EMBL" id="CH896081">
    <property type="protein sequence ID" value="EDX00492.1"/>
    <property type="molecule type" value="Genomic_DNA"/>
</dbReference>
<dbReference type="GO" id="GO:0045840">
    <property type="term" value="P:positive regulation of mitotic nuclear division"/>
    <property type="evidence" value="ECO:0007669"/>
    <property type="project" value="EnsemblMetazoa"/>
</dbReference>
<dbReference type="KEGG" id="dya:Dyak_GE15095"/>
<comment type="subunit">
    <text evidence="1">Component of the CIA complex.</text>
</comment>
<dbReference type="GO" id="GO:0030953">
    <property type="term" value="P:astral microtubule organization"/>
    <property type="evidence" value="ECO:0007669"/>
    <property type="project" value="EnsemblMetazoa"/>
</dbReference>